<evidence type="ECO:0008006" key="2">
    <source>
        <dbReference type="Google" id="ProtNLM"/>
    </source>
</evidence>
<organism evidence="1">
    <name type="scientific">uncultured Caudovirales phage</name>
    <dbReference type="NCBI Taxonomy" id="2100421"/>
    <lineage>
        <taxon>Viruses</taxon>
        <taxon>Duplodnaviria</taxon>
        <taxon>Heunggongvirae</taxon>
        <taxon>Uroviricota</taxon>
        <taxon>Caudoviricetes</taxon>
        <taxon>Peduoviridae</taxon>
        <taxon>Maltschvirus</taxon>
        <taxon>Maltschvirus maltsch</taxon>
    </lineage>
</organism>
<evidence type="ECO:0000313" key="1">
    <source>
        <dbReference type="EMBL" id="CAB4134481.1"/>
    </source>
</evidence>
<accession>A0A6J5LJW0</accession>
<reference evidence="1" key="1">
    <citation type="submission" date="2020-04" db="EMBL/GenBank/DDBJ databases">
        <authorList>
            <person name="Chiriac C."/>
            <person name="Salcher M."/>
            <person name="Ghai R."/>
            <person name="Kavagutti S V."/>
        </authorList>
    </citation>
    <scope>NUCLEOTIDE SEQUENCE</scope>
</reference>
<name>A0A6J5LJW0_9CAUD</name>
<protein>
    <recommendedName>
        <fullName evidence="2">DUF4177 domain-containing protein</fullName>
    </recommendedName>
</protein>
<dbReference type="EMBL" id="LR796284">
    <property type="protein sequence ID" value="CAB4134481.1"/>
    <property type="molecule type" value="Genomic_DNA"/>
</dbReference>
<gene>
    <name evidence="1" type="ORF">UFOVP273_100</name>
</gene>
<proteinExistence type="predicted"/>
<sequence length="73" mass="8337">MKRIETKLMYINAGEPAKNILNKLNTEGLDGWELKGIHKCSKNHYAYFLQREAPSKSITDPSSVWPFPKTNVS</sequence>